<feature type="chain" id="PRO_5042053104" description="Secretory lipase" evidence="1">
    <location>
        <begin position="36"/>
        <end position="450"/>
    </location>
</feature>
<evidence type="ECO:0000256" key="1">
    <source>
        <dbReference type="SAM" id="SignalP"/>
    </source>
</evidence>
<reference evidence="2 3" key="1">
    <citation type="submission" date="2016-04" db="EMBL/GenBank/DDBJ databases">
        <title>Complete genome sequence of the haloalkaliphilic hydrocarbon-degrading bacterium Dietzia psychralcaliphila ILA-1T, isolated from a drain of a fish product-processing plant.</title>
        <authorList>
            <person name="Zhao J."/>
            <person name="Hu B."/>
            <person name="Geng S."/>
            <person name="Nie Y."/>
            <person name="Tang Y."/>
        </authorList>
    </citation>
    <scope>NUCLEOTIDE SEQUENCE [LARGE SCALE GENOMIC DNA]</scope>
    <source>
        <strain evidence="2 3">ILA-1</strain>
    </source>
</reference>
<proteinExistence type="predicted"/>
<sequence>MRTQRKADMRRLRAFATATAALVVVGLGISPVAHADPLGSADTHAHTSDMVADPFYEPPADLPAQPGAVVRTQSVTIPATLPGADGAWPAAATRMMFTSRDVHDAPAVVTAMVIEESGPWRGPGERPTVVIAPGTTGQGNHCAISLAVPSGLWAGVDPDPFLSANQELVSAAKWHAMGARVVVTDYIGLGTPRIHSYVDRVETGRAVLDAARAARALAGASSPLLLAGYSQGGGATAAAAELHPTYAPELDLRGAWAGAPVADLQQVLRQIDGTLIGGVIGWSVNGMVDRYPELRTLVGAALSDHGRATLASLETKCIADVIFSSPFLRTSDLTVDGRSLDQWIAGDPSAQAVLDDQKLGRLTPTAPVLITSSPNDDTVPYGQARALADDWCAAGGDVTFRSTPVPALAPGWTLPDHFGPLIHDTMIHDEVTPWLISTLDGGGRFGCSVA</sequence>
<evidence type="ECO:0000313" key="3">
    <source>
        <dbReference type="Proteomes" id="UP000244903"/>
    </source>
</evidence>
<dbReference type="InterPro" id="IPR005152">
    <property type="entry name" value="Lipase_secreted"/>
</dbReference>
<dbReference type="Gene3D" id="3.40.50.1820">
    <property type="entry name" value="alpha/beta hydrolase"/>
    <property type="match status" value="1"/>
</dbReference>
<dbReference type="Proteomes" id="UP000244903">
    <property type="component" value="Chromosome"/>
</dbReference>
<dbReference type="PANTHER" id="PTHR34853">
    <property type="match status" value="1"/>
</dbReference>
<dbReference type="AlphaFoldDB" id="A0AAD0NS17"/>
<name>A0AAD0NS17_9ACTN</name>
<protein>
    <recommendedName>
        <fullName evidence="4">Secretory lipase</fullName>
    </recommendedName>
</protein>
<dbReference type="GO" id="GO:0004806">
    <property type="term" value="F:triacylglycerol lipase activity"/>
    <property type="evidence" value="ECO:0007669"/>
    <property type="project" value="InterPro"/>
</dbReference>
<evidence type="ECO:0000313" key="2">
    <source>
        <dbReference type="EMBL" id="AWH96928.1"/>
    </source>
</evidence>
<evidence type="ECO:0008006" key="4">
    <source>
        <dbReference type="Google" id="ProtNLM"/>
    </source>
</evidence>
<organism evidence="2 3">
    <name type="scientific">Dietzia psychralcaliphila</name>
    <dbReference type="NCBI Taxonomy" id="139021"/>
    <lineage>
        <taxon>Bacteria</taxon>
        <taxon>Bacillati</taxon>
        <taxon>Actinomycetota</taxon>
        <taxon>Actinomycetes</taxon>
        <taxon>Mycobacteriales</taxon>
        <taxon>Dietziaceae</taxon>
        <taxon>Dietzia</taxon>
    </lineage>
</organism>
<dbReference type="PIRSF" id="PIRSF029171">
    <property type="entry name" value="Esterase_LipA"/>
    <property type="match status" value="1"/>
</dbReference>
<dbReference type="GO" id="GO:0016042">
    <property type="term" value="P:lipid catabolic process"/>
    <property type="evidence" value="ECO:0007669"/>
    <property type="project" value="InterPro"/>
</dbReference>
<dbReference type="EMBL" id="CP015453">
    <property type="protein sequence ID" value="AWH96928.1"/>
    <property type="molecule type" value="Genomic_DNA"/>
</dbReference>
<keyword evidence="1" id="KW-0732">Signal</keyword>
<dbReference type="PANTHER" id="PTHR34853:SF1">
    <property type="entry name" value="LIPASE 5"/>
    <property type="match status" value="1"/>
</dbReference>
<dbReference type="Pfam" id="PF03583">
    <property type="entry name" value="LIP"/>
    <property type="match status" value="1"/>
</dbReference>
<dbReference type="InterPro" id="IPR029058">
    <property type="entry name" value="AB_hydrolase_fold"/>
</dbReference>
<feature type="signal peptide" evidence="1">
    <location>
        <begin position="1"/>
        <end position="35"/>
    </location>
</feature>
<accession>A0AAD0NS17</accession>
<dbReference type="Gene3D" id="1.10.260.130">
    <property type="match status" value="1"/>
</dbReference>
<keyword evidence="3" id="KW-1185">Reference proteome</keyword>
<gene>
    <name evidence="2" type="ORF">A6048_17095</name>
</gene>
<dbReference type="RefSeq" id="WP_107747048.1">
    <property type="nucleotide sequence ID" value="NZ_CP015453.1"/>
</dbReference>
<dbReference type="SUPFAM" id="SSF53474">
    <property type="entry name" value="alpha/beta-Hydrolases"/>
    <property type="match status" value="1"/>
</dbReference>
<dbReference type="KEGG" id="dpc:A6048_17095"/>